<dbReference type="EMBL" id="BGZK01001180">
    <property type="protein sequence ID" value="GBP73618.1"/>
    <property type="molecule type" value="Genomic_DNA"/>
</dbReference>
<keyword evidence="2" id="KW-1185">Reference proteome</keyword>
<evidence type="ECO:0000313" key="1">
    <source>
        <dbReference type="EMBL" id="GBP73618.1"/>
    </source>
</evidence>
<sequence>MREYVPYLRGRSWGGKLIKHKMENHDMSKQSQRSHNARSYRCSNLKTNVREDDREIAFRDCALRGWAGACGPSCADVPRRFAKQSARSPEANGANN</sequence>
<gene>
    <name evidence="1" type="ORF">EVAR_49240_1</name>
</gene>
<protein>
    <submittedName>
        <fullName evidence="1">Uncharacterized protein</fullName>
    </submittedName>
</protein>
<comment type="caution">
    <text evidence="1">The sequence shown here is derived from an EMBL/GenBank/DDBJ whole genome shotgun (WGS) entry which is preliminary data.</text>
</comment>
<dbReference type="Proteomes" id="UP000299102">
    <property type="component" value="Unassembled WGS sequence"/>
</dbReference>
<reference evidence="1 2" key="1">
    <citation type="journal article" date="2019" name="Commun. Biol.">
        <title>The bagworm genome reveals a unique fibroin gene that provides high tensile strength.</title>
        <authorList>
            <person name="Kono N."/>
            <person name="Nakamura H."/>
            <person name="Ohtoshi R."/>
            <person name="Tomita M."/>
            <person name="Numata K."/>
            <person name="Arakawa K."/>
        </authorList>
    </citation>
    <scope>NUCLEOTIDE SEQUENCE [LARGE SCALE GENOMIC DNA]</scope>
</reference>
<dbReference type="AlphaFoldDB" id="A0A4C1YC72"/>
<evidence type="ECO:0000313" key="2">
    <source>
        <dbReference type="Proteomes" id="UP000299102"/>
    </source>
</evidence>
<proteinExistence type="predicted"/>
<organism evidence="1 2">
    <name type="scientific">Eumeta variegata</name>
    <name type="common">Bagworm moth</name>
    <name type="synonym">Eumeta japonica</name>
    <dbReference type="NCBI Taxonomy" id="151549"/>
    <lineage>
        <taxon>Eukaryota</taxon>
        <taxon>Metazoa</taxon>
        <taxon>Ecdysozoa</taxon>
        <taxon>Arthropoda</taxon>
        <taxon>Hexapoda</taxon>
        <taxon>Insecta</taxon>
        <taxon>Pterygota</taxon>
        <taxon>Neoptera</taxon>
        <taxon>Endopterygota</taxon>
        <taxon>Lepidoptera</taxon>
        <taxon>Glossata</taxon>
        <taxon>Ditrysia</taxon>
        <taxon>Tineoidea</taxon>
        <taxon>Psychidae</taxon>
        <taxon>Oiketicinae</taxon>
        <taxon>Eumeta</taxon>
    </lineage>
</organism>
<name>A0A4C1YC72_EUMVA</name>
<accession>A0A4C1YC72</accession>